<proteinExistence type="predicted"/>
<dbReference type="GO" id="GO:0005634">
    <property type="term" value="C:nucleus"/>
    <property type="evidence" value="ECO:0007669"/>
    <property type="project" value="TreeGrafter"/>
</dbReference>
<dbReference type="AlphaFoldDB" id="M5G313"/>
<dbReference type="OrthoDB" id="514248at2759"/>
<dbReference type="PANTHER" id="PTHR13393">
    <property type="entry name" value="SAM-DEPENDENT METHYLTRANSFERASE"/>
    <property type="match status" value="1"/>
</dbReference>
<sequence length="204" mass="22704">MHDGWSMIGSDIDDISLHWARENVKLNSLQDRIEILPVRADKPILQPLLAYPESQYSPRPLCPTSTHRPPRFDFLMCNPPFYSSAEEVADLAGMKELDPSGVCTGSDNEMITPGGEVGFVGRMVRESTRVGRRCRWYTSLLGKLSSVKEVIELIRSPEVNIDNYAIGEITQGRTRRLAIAWSFGDARLPDAVGRPTAAALKSFV</sequence>
<dbReference type="OMA" id="HWARENV"/>
<organism evidence="3 4">
    <name type="scientific">Dacryopinax primogenitus (strain DJM 731)</name>
    <name type="common">Brown rot fungus</name>
    <dbReference type="NCBI Taxonomy" id="1858805"/>
    <lineage>
        <taxon>Eukaryota</taxon>
        <taxon>Fungi</taxon>
        <taxon>Dikarya</taxon>
        <taxon>Basidiomycota</taxon>
        <taxon>Agaricomycotina</taxon>
        <taxon>Dacrymycetes</taxon>
        <taxon>Dacrymycetales</taxon>
        <taxon>Dacrymycetaceae</taxon>
        <taxon>Dacryopinax</taxon>
    </lineage>
</organism>
<dbReference type="GeneID" id="63690934"/>
<dbReference type="InterPro" id="IPR010286">
    <property type="entry name" value="METTL16/RlmF"/>
</dbReference>
<evidence type="ECO:0000256" key="1">
    <source>
        <dbReference type="ARBA" id="ARBA00022603"/>
    </source>
</evidence>
<accession>M5G313</accession>
<dbReference type="Gene3D" id="3.40.50.150">
    <property type="entry name" value="Vaccinia Virus protein VP39"/>
    <property type="match status" value="1"/>
</dbReference>
<dbReference type="Pfam" id="PF05971">
    <property type="entry name" value="Methyltransf_10"/>
    <property type="match status" value="1"/>
</dbReference>
<dbReference type="PANTHER" id="PTHR13393:SF0">
    <property type="entry name" value="RNA N6-ADENOSINE-METHYLTRANSFERASE METTL16"/>
    <property type="match status" value="1"/>
</dbReference>
<gene>
    <name evidence="3" type="ORF">DACRYDRAFT_68457</name>
</gene>
<evidence type="ECO:0000313" key="4">
    <source>
        <dbReference type="Proteomes" id="UP000030653"/>
    </source>
</evidence>
<dbReference type="EMBL" id="JH795867">
    <property type="protein sequence ID" value="EJU00227.1"/>
    <property type="molecule type" value="Genomic_DNA"/>
</dbReference>
<dbReference type="GO" id="GO:0008168">
    <property type="term" value="F:methyltransferase activity"/>
    <property type="evidence" value="ECO:0007669"/>
    <property type="project" value="UniProtKB-KW"/>
</dbReference>
<name>M5G313_DACPD</name>
<dbReference type="STRING" id="1858805.M5G313"/>
<dbReference type="Proteomes" id="UP000030653">
    <property type="component" value="Unassembled WGS sequence"/>
</dbReference>
<dbReference type="GO" id="GO:0070475">
    <property type="term" value="P:rRNA base methylation"/>
    <property type="evidence" value="ECO:0007669"/>
    <property type="project" value="TreeGrafter"/>
</dbReference>
<evidence type="ECO:0008006" key="5">
    <source>
        <dbReference type="Google" id="ProtNLM"/>
    </source>
</evidence>
<protein>
    <recommendedName>
        <fullName evidence="5">S-adenosyl-L-methionine dependent methyltransferase</fullName>
    </recommendedName>
</protein>
<evidence type="ECO:0000256" key="2">
    <source>
        <dbReference type="ARBA" id="ARBA00022679"/>
    </source>
</evidence>
<dbReference type="SUPFAM" id="SSF53335">
    <property type="entry name" value="S-adenosyl-L-methionine-dependent methyltransferases"/>
    <property type="match status" value="1"/>
</dbReference>
<keyword evidence="2" id="KW-0808">Transferase</keyword>
<dbReference type="HOGENOM" id="CLU_027534_2_1_1"/>
<reference evidence="3 4" key="1">
    <citation type="journal article" date="2012" name="Science">
        <title>The Paleozoic origin of enzymatic lignin decomposition reconstructed from 31 fungal genomes.</title>
        <authorList>
            <person name="Floudas D."/>
            <person name="Binder M."/>
            <person name="Riley R."/>
            <person name="Barry K."/>
            <person name="Blanchette R.A."/>
            <person name="Henrissat B."/>
            <person name="Martinez A.T."/>
            <person name="Otillar R."/>
            <person name="Spatafora J.W."/>
            <person name="Yadav J.S."/>
            <person name="Aerts A."/>
            <person name="Benoit I."/>
            <person name="Boyd A."/>
            <person name="Carlson A."/>
            <person name="Copeland A."/>
            <person name="Coutinho P.M."/>
            <person name="de Vries R.P."/>
            <person name="Ferreira P."/>
            <person name="Findley K."/>
            <person name="Foster B."/>
            <person name="Gaskell J."/>
            <person name="Glotzer D."/>
            <person name="Gorecki P."/>
            <person name="Heitman J."/>
            <person name="Hesse C."/>
            <person name="Hori C."/>
            <person name="Igarashi K."/>
            <person name="Jurgens J.A."/>
            <person name="Kallen N."/>
            <person name="Kersten P."/>
            <person name="Kohler A."/>
            <person name="Kuees U."/>
            <person name="Kumar T.K.A."/>
            <person name="Kuo A."/>
            <person name="LaButti K."/>
            <person name="Larrondo L.F."/>
            <person name="Lindquist E."/>
            <person name="Ling A."/>
            <person name="Lombard V."/>
            <person name="Lucas S."/>
            <person name="Lundell T."/>
            <person name="Martin R."/>
            <person name="McLaughlin D.J."/>
            <person name="Morgenstern I."/>
            <person name="Morin E."/>
            <person name="Murat C."/>
            <person name="Nagy L.G."/>
            <person name="Nolan M."/>
            <person name="Ohm R.A."/>
            <person name="Patyshakuliyeva A."/>
            <person name="Rokas A."/>
            <person name="Ruiz-Duenas F.J."/>
            <person name="Sabat G."/>
            <person name="Salamov A."/>
            <person name="Samejima M."/>
            <person name="Schmutz J."/>
            <person name="Slot J.C."/>
            <person name="St John F."/>
            <person name="Stenlid J."/>
            <person name="Sun H."/>
            <person name="Sun S."/>
            <person name="Syed K."/>
            <person name="Tsang A."/>
            <person name="Wiebenga A."/>
            <person name="Young D."/>
            <person name="Pisabarro A."/>
            <person name="Eastwood D.C."/>
            <person name="Martin F."/>
            <person name="Cullen D."/>
            <person name="Grigoriev I.V."/>
            <person name="Hibbett D.S."/>
        </authorList>
    </citation>
    <scope>NUCLEOTIDE SEQUENCE [LARGE SCALE GENOMIC DNA]</scope>
    <source>
        <strain evidence="3 4">DJM-731 SS1</strain>
    </source>
</reference>
<evidence type="ECO:0000313" key="3">
    <source>
        <dbReference type="EMBL" id="EJU00227.1"/>
    </source>
</evidence>
<dbReference type="RefSeq" id="XP_040627124.1">
    <property type="nucleotide sequence ID" value="XM_040775872.1"/>
</dbReference>
<keyword evidence="4" id="KW-1185">Reference proteome</keyword>
<keyword evidence="1" id="KW-0489">Methyltransferase</keyword>
<dbReference type="InterPro" id="IPR029063">
    <property type="entry name" value="SAM-dependent_MTases_sf"/>
</dbReference>
<feature type="non-terminal residue" evidence="3">
    <location>
        <position position="204"/>
    </location>
</feature>